<protein>
    <submittedName>
        <fullName evidence="2">Uncharacterized protein</fullName>
    </submittedName>
</protein>
<evidence type="ECO:0000313" key="2">
    <source>
        <dbReference type="EMBL" id="VDO37223.1"/>
    </source>
</evidence>
<keyword evidence="3" id="KW-1185">Reference proteome</keyword>
<organism evidence="2 3">
    <name type="scientific">Haemonchus placei</name>
    <name type="common">Barber's pole worm</name>
    <dbReference type="NCBI Taxonomy" id="6290"/>
    <lineage>
        <taxon>Eukaryota</taxon>
        <taxon>Metazoa</taxon>
        <taxon>Ecdysozoa</taxon>
        <taxon>Nematoda</taxon>
        <taxon>Chromadorea</taxon>
        <taxon>Rhabditida</taxon>
        <taxon>Rhabditina</taxon>
        <taxon>Rhabditomorpha</taxon>
        <taxon>Strongyloidea</taxon>
        <taxon>Trichostrongylidae</taxon>
        <taxon>Haemonchus</taxon>
    </lineage>
</organism>
<name>A0A3P7W1G1_HAEPC</name>
<evidence type="ECO:0000313" key="3">
    <source>
        <dbReference type="Proteomes" id="UP000268014"/>
    </source>
</evidence>
<proteinExistence type="predicted"/>
<dbReference type="OrthoDB" id="10509568at2759"/>
<reference evidence="2 3" key="1">
    <citation type="submission" date="2018-11" db="EMBL/GenBank/DDBJ databases">
        <authorList>
            <consortium name="Pathogen Informatics"/>
        </authorList>
    </citation>
    <scope>NUCLEOTIDE SEQUENCE [LARGE SCALE GENOMIC DNA]</scope>
    <source>
        <strain evidence="2 3">MHpl1</strain>
    </source>
</reference>
<dbReference type="EMBL" id="UZAF01017043">
    <property type="protein sequence ID" value="VDO37223.1"/>
    <property type="molecule type" value="Genomic_DNA"/>
</dbReference>
<gene>
    <name evidence="2" type="ORF">HPLM_LOCUS9340</name>
</gene>
<feature type="compositionally biased region" description="Polar residues" evidence="1">
    <location>
        <begin position="247"/>
        <end position="264"/>
    </location>
</feature>
<sequence length="278" mass="31514">MISDSALADPKPSCERRMGWMSGLHPCICKSNSCYEKSKQRKPSPTPLLWSPGPGWVPALSSGRFFKFFFFYFLQFQVRFSSAGRTRSQQPRADPWSEQDFIPRSGSIRLNEPSAQSQELYRSKTAAWSTQELEKLANLAEMHRTAKSREQWTVLEREFSSSPTHDDPMRKAESLRAAYRRFIKTSVRTSGECTQRAEVHSMERVEENLNDLSSEGRRPSRVSSGQMNINHAYDSAMSDGVTTAQQTLIISTSGNNETTSASSAHETELPQRKRATWS</sequence>
<evidence type="ECO:0000256" key="1">
    <source>
        <dbReference type="SAM" id="MobiDB-lite"/>
    </source>
</evidence>
<accession>A0A3P7W1G1</accession>
<dbReference type="AlphaFoldDB" id="A0A3P7W1G1"/>
<dbReference type="Proteomes" id="UP000268014">
    <property type="component" value="Unassembled WGS sequence"/>
</dbReference>
<feature type="region of interest" description="Disordered" evidence="1">
    <location>
        <begin position="247"/>
        <end position="278"/>
    </location>
</feature>